<dbReference type="InterPro" id="IPR047589">
    <property type="entry name" value="DUF11_rpt"/>
</dbReference>
<dbReference type="Proteomes" id="UP000321039">
    <property type="component" value="Unassembled WGS sequence"/>
</dbReference>
<dbReference type="EMBL" id="VRZA01000002">
    <property type="protein sequence ID" value="TXS95848.1"/>
    <property type="molecule type" value="Genomic_DNA"/>
</dbReference>
<keyword evidence="4" id="KW-1185">Reference proteome</keyword>
<dbReference type="NCBIfam" id="TIGR01451">
    <property type="entry name" value="B_ant_repeat"/>
    <property type="match status" value="1"/>
</dbReference>
<name>A0A5C9A4Y0_9GAMM</name>
<feature type="compositionally biased region" description="Low complexity" evidence="1">
    <location>
        <begin position="20"/>
        <end position="38"/>
    </location>
</feature>
<evidence type="ECO:0000256" key="2">
    <source>
        <dbReference type="SAM" id="Phobius"/>
    </source>
</evidence>
<organism evidence="3 4">
    <name type="scientific">Parahaliea maris</name>
    <dbReference type="NCBI Taxonomy" id="2716870"/>
    <lineage>
        <taxon>Bacteria</taxon>
        <taxon>Pseudomonadati</taxon>
        <taxon>Pseudomonadota</taxon>
        <taxon>Gammaproteobacteria</taxon>
        <taxon>Cellvibrionales</taxon>
        <taxon>Halieaceae</taxon>
        <taxon>Parahaliea</taxon>
    </lineage>
</organism>
<feature type="region of interest" description="Disordered" evidence="1">
    <location>
        <begin position="10"/>
        <end position="61"/>
    </location>
</feature>
<feature type="transmembrane region" description="Helical" evidence="2">
    <location>
        <begin position="232"/>
        <end position="250"/>
    </location>
</feature>
<evidence type="ECO:0000313" key="3">
    <source>
        <dbReference type="EMBL" id="TXS95848.1"/>
    </source>
</evidence>
<keyword evidence="2" id="KW-0812">Transmembrane</keyword>
<evidence type="ECO:0000313" key="4">
    <source>
        <dbReference type="Proteomes" id="UP000321039"/>
    </source>
</evidence>
<evidence type="ECO:0000256" key="1">
    <source>
        <dbReference type="SAM" id="MobiDB-lite"/>
    </source>
</evidence>
<protein>
    <submittedName>
        <fullName evidence="3">DUF11 domain-containing protein</fullName>
    </submittedName>
</protein>
<keyword evidence="2" id="KW-1133">Transmembrane helix</keyword>
<dbReference type="RefSeq" id="WP_148067913.1">
    <property type="nucleotide sequence ID" value="NZ_VRZA01000002.1"/>
</dbReference>
<keyword evidence="2" id="KW-0472">Membrane</keyword>
<gene>
    <name evidence="3" type="ORF">FV139_08290</name>
</gene>
<accession>A0A5C9A4Y0</accession>
<comment type="caution">
    <text evidence="3">The sequence shown here is derived from an EMBL/GenBank/DDBJ whole genome shotgun (WGS) entry which is preliminary data.</text>
</comment>
<dbReference type="AlphaFoldDB" id="A0A5C9A4Y0"/>
<sequence length="257" mass="25948">MTLTVRFNLNGASGPFSNLAEASADSGSGSTSDVSDNGTDPDSDRDGNPDEAGENDPTPIVPTVFLAQPAMTLTKVSNFDPAIHDNDGSGDLTPGDLLGYTISVSNITNGDALDVVVNDMPDANTSLVVGSVTTSQGAVVNGNTAGDSAIQVNIGTVVGSGGATVAFEVMINDPIPAGVTTIENQGRVSGSNFTDVLSDDPTTTTVSDPTVDRLAAVAAAVSAAVSVAIPVFPAWGVPTVALILICLVAWRRRMTLG</sequence>
<proteinExistence type="predicted"/>
<reference evidence="3 4" key="1">
    <citation type="submission" date="2019-08" db="EMBL/GenBank/DDBJ databases">
        <title>Parahaliea maris sp. nov., isolated from the surface seawater.</title>
        <authorList>
            <person name="Liu Y."/>
        </authorList>
    </citation>
    <scope>NUCLEOTIDE SEQUENCE [LARGE SCALE GENOMIC DNA]</scope>
    <source>
        <strain evidence="3 4">HSLHS9</strain>
    </source>
</reference>